<evidence type="ECO:0000313" key="2">
    <source>
        <dbReference type="EMBL" id="MBT0768121.1"/>
    </source>
</evidence>
<name>A0ABS5TAN4_9ACTN</name>
<evidence type="ECO:0000256" key="1">
    <source>
        <dbReference type="SAM" id="MobiDB-lite"/>
    </source>
</evidence>
<feature type="compositionally biased region" description="Basic and acidic residues" evidence="1">
    <location>
        <begin position="123"/>
        <end position="141"/>
    </location>
</feature>
<reference evidence="2 3" key="1">
    <citation type="submission" date="2021-05" db="EMBL/GenBank/DDBJ databases">
        <title>Kineosporia and Streptomyces sp. nov. two new marine actinobacteria isolated from Coral.</title>
        <authorList>
            <person name="Buangrab K."/>
            <person name="Sutthacheep M."/>
            <person name="Yeemin T."/>
            <person name="Harunari E."/>
            <person name="Igarashi Y."/>
            <person name="Kanchanasin P."/>
            <person name="Tanasupawat S."/>
            <person name="Phongsopitanun W."/>
        </authorList>
    </citation>
    <scope>NUCLEOTIDE SEQUENCE [LARGE SCALE GENOMIC DNA]</scope>
    <source>
        <strain evidence="2 3">J2-2</strain>
    </source>
</reference>
<gene>
    <name evidence="2" type="ORF">KIH74_04260</name>
</gene>
<feature type="region of interest" description="Disordered" evidence="1">
    <location>
        <begin position="119"/>
        <end position="141"/>
    </location>
</feature>
<sequence length="141" mass="15530">MTAEKQTFIQDADAAQNSLVSMAAQSRAMNDKLTSIVSRIKSLEAGKPWGDTEEYGKPFEQQYQNDGQGSDFIRDQVGIIAEQTEHGTRLAYQAIRDTVQLDEDGAALFKVAGSENVGSTVKDTLDDQQKRAEEQQKQSGK</sequence>
<evidence type="ECO:0000313" key="3">
    <source>
        <dbReference type="Proteomes" id="UP001197247"/>
    </source>
</evidence>
<keyword evidence="3" id="KW-1185">Reference proteome</keyword>
<accession>A0ABS5TAN4</accession>
<dbReference type="EMBL" id="JAHBAY010000001">
    <property type="protein sequence ID" value="MBT0768121.1"/>
    <property type="molecule type" value="Genomic_DNA"/>
</dbReference>
<proteinExistence type="predicted"/>
<comment type="caution">
    <text evidence="2">The sequence shown here is derived from an EMBL/GenBank/DDBJ whole genome shotgun (WGS) entry which is preliminary data.</text>
</comment>
<dbReference type="Proteomes" id="UP001197247">
    <property type="component" value="Unassembled WGS sequence"/>
</dbReference>
<protein>
    <submittedName>
        <fullName evidence="2">Uncharacterized protein</fullName>
    </submittedName>
</protein>
<dbReference type="RefSeq" id="WP_214154375.1">
    <property type="nucleotide sequence ID" value="NZ_JAHBAY010000001.1"/>
</dbReference>
<organism evidence="2 3">
    <name type="scientific">Kineosporia corallincola</name>
    <dbReference type="NCBI Taxonomy" id="2835133"/>
    <lineage>
        <taxon>Bacteria</taxon>
        <taxon>Bacillati</taxon>
        <taxon>Actinomycetota</taxon>
        <taxon>Actinomycetes</taxon>
        <taxon>Kineosporiales</taxon>
        <taxon>Kineosporiaceae</taxon>
        <taxon>Kineosporia</taxon>
    </lineage>
</organism>